<dbReference type="InterPro" id="IPR000620">
    <property type="entry name" value="EamA_dom"/>
</dbReference>
<dbReference type="InterPro" id="IPR050638">
    <property type="entry name" value="AA-Vitamin_Transporters"/>
</dbReference>
<feature type="domain" description="EamA" evidence="7">
    <location>
        <begin position="15"/>
        <end position="145"/>
    </location>
</feature>
<keyword evidence="5 6" id="KW-0472">Membrane</keyword>
<dbReference type="AlphaFoldDB" id="A0A7Y4P5I7"/>
<keyword evidence="3 6" id="KW-0812">Transmembrane</keyword>
<dbReference type="InterPro" id="IPR037185">
    <property type="entry name" value="EmrE-like"/>
</dbReference>
<feature type="domain" description="EamA" evidence="7">
    <location>
        <begin position="160"/>
        <end position="297"/>
    </location>
</feature>
<keyword evidence="9" id="KW-1185">Reference proteome</keyword>
<evidence type="ECO:0000259" key="7">
    <source>
        <dbReference type="Pfam" id="PF00892"/>
    </source>
</evidence>
<keyword evidence="2" id="KW-1003">Cell membrane</keyword>
<dbReference type="GO" id="GO:0005886">
    <property type="term" value="C:plasma membrane"/>
    <property type="evidence" value="ECO:0007669"/>
    <property type="project" value="UniProtKB-SubCell"/>
</dbReference>
<feature type="transmembrane region" description="Helical" evidence="6">
    <location>
        <begin position="75"/>
        <end position="95"/>
    </location>
</feature>
<feature type="transmembrane region" description="Helical" evidence="6">
    <location>
        <begin position="255"/>
        <end position="274"/>
    </location>
</feature>
<feature type="transmembrane region" description="Helical" evidence="6">
    <location>
        <begin position="40"/>
        <end position="63"/>
    </location>
</feature>
<dbReference type="Pfam" id="PF00892">
    <property type="entry name" value="EamA"/>
    <property type="match status" value="2"/>
</dbReference>
<evidence type="ECO:0000256" key="6">
    <source>
        <dbReference type="SAM" id="Phobius"/>
    </source>
</evidence>
<evidence type="ECO:0000313" key="8">
    <source>
        <dbReference type="EMBL" id="NOL48899.1"/>
    </source>
</evidence>
<dbReference type="PANTHER" id="PTHR32322">
    <property type="entry name" value="INNER MEMBRANE TRANSPORTER"/>
    <property type="match status" value="1"/>
</dbReference>
<dbReference type="Proteomes" id="UP000541421">
    <property type="component" value="Unassembled WGS sequence"/>
</dbReference>
<proteinExistence type="predicted"/>
<dbReference type="RefSeq" id="WP_171587891.1">
    <property type="nucleotide sequence ID" value="NZ_JABGBO010000002.1"/>
</dbReference>
<evidence type="ECO:0000313" key="9">
    <source>
        <dbReference type="Proteomes" id="UP000541421"/>
    </source>
</evidence>
<feature type="transmembrane region" description="Helical" evidence="6">
    <location>
        <begin position="190"/>
        <end position="209"/>
    </location>
</feature>
<evidence type="ECO:0000256" key="4">
    <source>
        <dbReference type="ARBA" id="ARBA00022989"/>
    </source>
</evidence>
<feature type="transmembrane region" description="Helical" evidence="6">
    <location>
        <begin position="128"/>
        <end position="148"/>
    </location>
</feature>
<accession>A0A7Y4P5I7</accession>
<evidence type="ECO:0000256" key="3">
    <source>
        <dbReference type="ARBA" id="ARBA00022692"/>
    </source>
</evidence>
<comment type="subcellular location">
    <subcellularLocation>
        <location evidence="1">Cell membrane</location>
        <topology evidence="1">Multi-pass membrane protein</topology>
    </subcellularLocation>
</comment>
<feature type="transmembrane region" description="Helical" evidence="6">
    <location>
        <begin position="101"/>
        <end position="121"/>
    </location>
</feature>
<protein>
    <submittedName>
        <fullName evidence="8">DMT family transporter</fullName>
    </submittedName>
</protein>
<sequence length="299" mass="33112">MSPQNKPSLLSVLPFLVLPPLFWAGNVTVGRAVRDDIDPIALSFGRWVIALLILLPFVWRLMYRDWPLYKQNWKRIVATAIMGVAAFNTLVYIGVHSTTTTNAILLNSCIPVLIMIFGSVFYHQKLHIIQIVGLTISLAGVMCIVLAGEWSRLVHLSFNPGDLIVFLAMICWALYTLWIRDIPTTIDRRGLTGIQIIIAVAVLAPLFFWEMSHTTTTWTLNTNAVLALAYVGIFPSVIAYLAYTTAVQKVGAVRAGLSIHLMPVFGVLLSVFVLGESIHLYHVMGIVMIAIGLILSNRA</sequence>
<reference evidence="8 9" key="1">
    <citation type="submission" date="2020-05" db="EMBL/GenBank/DDBJ databases">
        <authorList>
            <person name="Niu N."/>
        </authorList>
    </citation>
    <scope>NUCLEOTIDE SEQUENCE [LARGE SCALE GENOMIC DNA]</scope>
    <source>
        <strain evidence="8 9">LMG10982</strain>
    </source>
</reference>
<keyword evidence="4 6" id="KW-1133">Transmembrane helix</keyword>
<evidence type="ECO:0000256" key="2">
    <source>
        <dbReference type="ARBA" id="ARBA00022475"/>
    </source>
</evidence>
<feature type="transmembrane region" description="Helical" evidence="6">
    <location>
        <begin position="280"/>
        <end position="296"/>
    </location>
</feature>
<feature type="transmembrane region" description="Helical" evidence="6">
    <location>
        <begin position="224"/>
        <end position="243"/>
    </location>
</feature>
<dbReference type="SUPFAM" id="SSF103481">
    <property type="entry name" value="Multidrug resistance efflux transporter EmrE"/>
    <property type="match status" value="2"/>
</dbReference>
<dbReference type="EMBL" id="JABGBO010000002">
    <property type="protein sequence ID" value="NOL48899.1"/>
    <property type="molecule type" value="Genomic_DNA"/>
</dbReference>
<evidence type="ECO:0000256" key="5">
    <source>
        <dbReference type="ARBA" id="ARBA00023136"/>
    </source>
</evidence>
<name>A0A7Y4P5I7_9BURK</name>
<feature type="transmembrane region" description="Helical" evidence="6">
    <location>
        <begin position="160"/>
        <end position="178"/>
    </location>
</feature>
<evidence type="ECO:0000256" key="1">
    <source>
        <dbReference type="ARBA" id="ARBA00004651"/>
    </source>
</evidence>
<gene>
    <name evidence="8" type="ORF">HKX40_01915</name>
</gene>
<organism evidence="8 9">
    <name type="scientific">Pelistega europaea</name>
    <dbReference type="NCBI Taxonomy" id="106147"/>
    <lineage>
        <taxon>Bacteria</taxon>
        <taxon>Pseudomonadati</taxon>
        <taxon>Pseudomonadota</taxon>
        <taxon>Betaproteobacteria</taxon>
        <taxon>Burkholderiales</taxon>
        <taxon>Alcaligenaceae</taxon>
        <taxon>Pelistega</taxon>
    </lineage>
</organism>
<dbReference type="PANTHER" id="PTHR32322:SF18">
    <property type="entry name" value="S-ADENOSYLMETHIONINE_S-ADENOSYLHOMOCYSTEINE TRANSPORTER"/>
    <property type="match status" value="1"/>
</dbReference>
<comment type="caution">
    <text evidence="8">The sequence shown here is derived from an EMBL/GenBank/DDBJ whole genome shotgun (WGS) entry which is preliminary data.</text>
</comment>